<dbReference type="SUPFAM" id="SSF51556">
    <property type="entry name" value="Metallo-dependent hydrolases"/>
    <property type="match status" value="1"/>
</dbReference>
<sequence length="205" mass="21206">MAKYAGRAGMKADAFRALAESVIARRGEIPAARGRLAEAARRAGIPVLSHDDATLDDRAHYRAHGATICEFPMAEEVAIAARGAGEHVVMGAPNVVRGGSHLGWASAAPLAERGIVTVLASDYVWPAMLEAAFAMVRRGAMDLPRAWALVSANPAEACGLADRGRLAPGMRGDVVVVDPARPAPVAVFAGGELAWLAPGAVSRVG</sequence>
<keyword evidence="3" id="KW-1185">Reference proteome</keyword>
<gene>
    <name evidence="2" type="ORF">J5Y09_18795</name>
</gene>
<accession>A0ABS4AXA5</accession>
<reference evidence="2 3" key="1">
    <citation type="submission" date="2021-03" db="EMBL/GenBank/DDBJ databases">
        <authorList>
            <person name="So Y."/>
        </authorList>
    </citation>
    <scope>NUCLEOTIDE SEQUENCE [LARGE SCALE GENOMIC DNA]</scope>
    <source>
        <strain evidence="2 3">PWR1</strain>
    </source>
</reference>
<dbReference type="Proteomes" id="UP000680815">
    <property type="component" value="Unassembled WGS sequence"/>
</dbReference>
<proteinExistence type="predicted"/>
<dbReference type="RefSeq" id="WP_209353364.1">
    <property type="nucleotide sequence ID" value="NZ_JAGIYZ010000021.1"/>
</dbReference>
<name>A0ABS4AXA5_9PROT</name>
<dbReference type="InterPro" id="IPR051781">
    <property type="entry name" value="Metallo-dep_Hydrolase"/>
</dbReference>
<protein>
    <submittedName>
        <fullName evidence="2">Amidohydrolase family protein</fullName>
    </submittedName>
</protein>
<feature type="domain" description="Amidohydrolase-related" evidence="1">
    <location>
        <begin position="65"/>
        <end position="182"/>
    </location>
</feature>
<dbReference type="InterPro" id="IPR006680">
    <property type="entry name" value="Amidohydro-rel"/>
</dbReference>
<dbReference type="Gene3D" id="3.20.20.140">
    <property type="entry name" value="Metal-dependent hydrolases"/>
    <property type="match status" value="1"/>
</dbReference>
<comment type="caution">
    <text evidence="2">The sequence shown here is derived from an EMBL/GenBank/DDBJ whole genome shotgun (WGS) entry which is preliminary data.</text>
</comment>
<evidence type="ECO:0000259" key="1">
    <source>
        <dbReference type="Pfam" id="PF01979"/>
    </source>
</evidence>
<dbReference type="PANTHER" id="PTHR43135:SF3">
    <property type="entry name" value="ALPHA-D-RIBOSE 1-METHYLPHOSPHONATE 5-TRIPHOSPHATE DIPHOSPHATASE"/>
    <property type="match status" value="1"/>
</dbReference>
<dbReference type="Pfam" id="PF01979">
    <property type="entry name" value="Amidohydro_1"/>
    <property type="match status" value="1"/>
</dbReference>
<dbReference type="EMBL" id="JAGIYZ010000021">
    <property type="protein sequence ID" value="MBP0465981.1"/>
    <property type="molecule type" value="Genomic_DNA"/>
</dbReference>
<dbReference type="PANTHER" id="PTHR43135">
    <property type="entry name" value="ALPHA-D-RIBOSE 1-METHYLPHOSPHONATE 5-TRIPHOSPHATE DIPHOSPHATASE"/>
    <property type="match status" value="1"/>
</dbReference>
<organism evidence="2 3">
    <name type="scientific">Roseomonas nitratireducens</name>
    <dbReference type="NCBI Taxonomy" id="2820810"/>
    <lineage>
        <taxon>Bacteria</taxon>
        <taxon>Pseudomonadati</taxon>
        <taxon>Pseudomonadota</taxon>
        <taxon>Alphaproteobacteria</taxon>
        <taxon>Acetobacterales</taxon>
        <taxon>Roseomonadaceae</taxon>
        <taxon>Roseomonas</taxon>
    </lineage>
</organism>
<evidence type="ECO:0000313" key="3">
    <source>
        <dbReference type="Proteomes" id="UP000680815"/>
    </source>
</evidence>
<dbReference type="InterPro" id="IPR032466">
    <property type="entry name" value="Metal_Hydrolase"/>
</dbReference>
<evidence type="ECO:0000313" key="2">
    <source>
        <dbReference type="EMBL" id="MBP0465981.1"/>
    </source>
</evidence>